<keyword evidence="1" id="KW-1133">Transmembrane helix</keyword>
<dbReference type="EMBL" id="PCVY01000044">
    <property type="protein sequence ID" value="PIQ86381.1"/>
    <property type="molecule type" value="Genomic_DNA"/>
</dbReference>
<evidence type="ECO:0000313" key="4">
    <source>
        <dbReference type="Proteomes" id="UP000230859"/>
    </source>
</evidence>
<organism evidence="3 4">
    <name type="scientific">Candidatus Abzuiibacterium crystallinum</name>
    <dbReference type="NCBI Taxonomy" id="1974748"/>
    <lineage>
        <taxon>Bacteria</taxon>
        <taxon>Pseudomonadati</taxon>
        <taxon>Candidatus Omnitrophota</taxon>
        <taxon>Candidatus Abzuiibacterium</taxon>
    </lineage>
</organism>
<keyword evidence="2" id="KW-0732">Signal</keyword>
<dbReference type="AlphaFoldDB" id="A0A2H0LPV1"/>
<keyword evidence="1" id="KW-0472">Membrane</keyword>
<name>A0A2H0LPV1_9BACT</name>
<dbReference type="Proteomes" id="UP000230859">
    <property type="component" value="Unassembled WGS sequence"/>
</dbReference>
<reference evidence="3 4" key="1">
    <citation type="submission" date="2017-09" db="EMBL/GenBank/DDBJ databases">
        <title>Depth-based differentiation of microbial function through sediment-hosted aquifers and enrichment of novel symbionts in the deep terrestrial subsurface.</title>
        <authorList>
            <person name="Probst A.J."/>
            <person name="Ladd B."/>
            <person name="Jarett J.K."/>
            <person name="Geller-Mcgrath D.E."/>
            <person name="Sieber C.M."/>
            <person name="Emerson J.B."/>
            <person name="Anantharaman K."/>
            <person name="Thomas B.C."/>
            <person name="Malmstrom R."/>
            <person name="Stieglmeier M."/>
            <person name="Klingl A."/>
            <person name="Woyke T."/>
            <person name="Ryan C.M."/>
            <person name="Banfield J.F."/>
        </authorList>
    </citation>
    <scope>NUCLEOTIDE SEQUENCE [LARGE SCALE GENOMIC DNA]</scope>
    <source>
        <strain evidence="3">CG11_big_fil_rev_8_21_14_0_20_45_26</strain>
    </source>
</reference>
<feature type="transmembrane region" description="Helical" evidence="1">
    <location>
        <begin position="44"/>
        <end position="63"/>
    </location>
</feature>
<evidence type="ECO:0000256" key="1">
    <source>
        <dbReference type="SAM" id="Phobius"/>
    </source>
</evidence>
<sequence>MSRLRRKKLLAFTALILCVCFSAAAFHLLTHIIHHDDIAQHECAVCRLAASFLFVLVLAAALFSQKQKTRFASLFRSFYRCTFYLSSLQNRAPPVLS</sequence>
<gene>
    <name evidence="3" type="ORF">COV74_04805</name>
</gene>
<comment type="caution">
    <text evidence="3">The sequence shown here is derived from an EMBL/GenBank/DDBJ whole genome shotgun (WGS) entry which is preliminary data.</text>
</comment>
<evidence type="ECO:0000313" key="3">
    <source>
        <dbReference type="EMBL" id="PIQ86381.1"/>
    </source>
</evidence>
<evidence type="ECO:0000256" key="2">
    <source>
        <dbReference type="SAM" id="SignalP"/>
    </source>
</evidence>
<protein>
    <submittedName>
        <fullName evidence="3">Uncharacterized protein</fullName>
    </submittedName>
</protein>
<feature type="chain" id="PRO_5013769365" evidence="2">
    <location>
        <begin position="26"/>
        <end position="97"/>
    </location>
</feature>
<feature type="signal peptide" evidence="2">
    <location>
        <begin position="1"/>
        <end position="25"/>
    </location>
</feature>
<keyword evidence="1" id="KW-0812">Transmembrane</keyword>
<proteinExistence type="predicted"/>
<accession>A0A2H0LPV1</accession>